<feature type="compositionally biased region" description="Basic residues" evidence="6">
    <location>
        <begin position="406"/>
        <end position="417"/>
    </location>
</feature>
<dbReference type="AlphaFoldDB" id="A0AAV2TKF4"/>
<evidence type="ECO:0000256" key="1">
    <source>
        <dbReference type="ARBA" id="ARBA00022473"/>
    </source>
</evidence>
<dbReference type="GO" id="GO:0000978">
    <property type="term" value="F:RNA polymerase II cis-regulatory region sequence-specific DNA binding"/>
    <property type="evidence" value="ECO:0007669"/>
    <property type="project" value="TreeGrafter"/>
</dbReference>
<evidence type="ECO:0000256" key="2">
    <source>
        <dbReference type="ARBA" id="ARBA00023015"/>
    </source>
</evidence>
<evidence type="ECO:0000259" key="7">
    <source>
        <dbReference type="PROSITE" id="PS50807"/>
    </source>
</evidence>
<feature type="region of interest" description="Disordered" evidence="6">
    <location>
        <begin position="1094"/>
        <end position="1132"/>
    </location>
</feature>
<evidence type="ECO:0000313" key="8">
    <source>
        <dbReference type="EMBL" id="CAL5137783.1"/>
    </source>
</evidence>
<dbReference type="GO" id="GO:0001228">
    <property type="term" value="F:DNA-binding transcription activator activity, RNA polymerase II-specific"/>
    <property type="evidence" value="ECO:0007669"/>
    <property type="project" value="InterPro"/>
</dbReference>
<feature type="region of interest" description="Disordered" evidence="6">
    <location>
        <begin position="466"/>
        <end position="486"/>
    </location>
</feature>
<dbReference type="InterPro" id="IPR003902">
    <property type="entry name" value="Tscrpt_reg_GCM"/>
</dbReference>
<evidence type="ECO:0000256" key="3">
    <source>
        <dbReference type="ARBA" id="ARBA00023125"/>
    </source>
</evidence>
<proteinExistence type="predicted"/>
<evidence type="ECO:0000256" key="6">
    <source>
        <dbReference type="SAM" id="MobiDB-lite"/>
    </source>
</evidence>
<dbReference type="InterPro" id="IPR039791">
    <property type="entry name" value="GCM"/>
</dbReference>
<dbReference type="Gene3D" id="3.30.70.3530">
    <property type="entry name" value="GCM motif"/>
    <property type="match status" value="1"/>
</dbReference>
<feature type="compositionally biased region" description="Basic and acidic residues" evidence="6">
    <location>
        <begin position="466"/>
        <end position="485"/>
    </location>
</feature>
<dbReference type="GO" id="GO:0042063">
    <property type="term" value="P:gliogenesis"/>
    <property type="evidence" value="ECO:0007669"/>
    <property type="project" value="TreeGrafter"/>
</dbReference>
<feature type="compositionally biased region" description="Polar residues" evidence="6">
    <location>
        <begin position="1117"/>
        <end position="1132"/>
    </location>
</feature>
<name>A0AAV2TKF4_CALDB</name>
<feature type="domain" description="GCM" evidence="7">
    <location>
        <begin position="223"/>
        <end position="380"/>
    </location>
</feature>
<dbReference type="PANTHER" id="PTHR12414:SF8">
    <property type="entry name" value="TRANSCRIPTION FACTOR GLIAL CELLS MISSING-RELATED"/>
    <property type="match status" value="1"/>
</dbReference>
<sequence>MLGTGSQMKTAFCMPPSSETVTWDWATSDMPSTITFDPVPHKPAYTLNTSLVKPASPLVQMPKLLHSSEPLQVRVHDFPSQPVILPALVDESRFAPALVDPEQSKCYISPSYAQSAEHPASTNVTQPQVQYLQIHSLSDQPYNPHPVTILPEIVCSQSSNVQQSNYCQSSKYPTLSGCVDTQSLPPIQSAYELGSKYRTGNDYLKKDILIKSEDQLPKSLLTHQWDIKDIKLPKATTFDPYELWPTGHCRRIYSQTCERARRHQSGWAMRNTNNHNPQVLKKSCLGVLECSAGCVVQGKTLSLRPAICDKARRKQTNRPCVTPGCPGRLILRNCRGHSGYPVTHFWRFANGAVYFESKGEHDHNRPSLKTFGFSESYGSLGSQPLSTATDGATVVSVAAPIVARSTRSKHHHHHHATQHVFTTRRLSEEGGHTDSDASKTYANTILPEVPMFQDCFGLHDSEEHQCSSTDKRKNIVGHPKEHGGKQETIQMTTTKKLSHSDGKNDRSLIGTLVPPLSLSTVVGSKRWRRGAHRKNPQNAIKSLLRTAQLKSEVFTGASSTMKPTAMECDSQPQPSFQSRIEFPDYITSVPGEQIGPSSETFSLDPYCTASSNFCTPYGAISNTTMSKADHYSSVEGTTAPDTFYNSQCCFVINSYPFPPSYETLVSRPGWLTSENKGENDSGPEVNKRLTSSSEQRSSPISSTSVRWSSSASSLSACSGTTFPSLISGRAMKLGQCHVDDSTKYYLGHETECFTPALHARVYASTPEGQYVNEEGTQLDTAFSQMGSDTRPLPINVNGIGGSDSYMSCKEWFQNAQGDVIPQNFDSTGIRHEVSQNPDALSPQWTSTPAYIACCPHNPLDKFHPGWRWTEKQNMSSLENSQAINYDTSCPEPSVPDSSVTYFPYNQAEEPKDQTSNELYFIPTTTVSSECSSSFRWSDNSAFSQPVDALPTGGVYCSAPGVDTLIKSEGEEVLENSIPITNFPQWNSPECPALWSHPAPCLAYRDEKGCGYNTACDEEKELQLELHCHLPDNSSLLTIQDSGLSYTFVPNAYVSTAPNLDQEPSTVPSEPGFAEHVESSCWFGAQVPVACGINADVEPSTSDRHGSNSPPPLIRMTGTPQRRNQLRKAQQIN</sequence>
<keyword evidence="3" id="KW-0238">DNA-binding</keyword>
<dbReference type="PROSITE" id="PS50807">
    <property type="entry name" value="GCM"/>
    <property type="match status" value="1"/>
</dbReference>
<protein>
    <recommendedName>
        <fullName evidence="7">GCM domain-containing protein</fullName>
    </recommendedName>
</protein>
<dbReference type="SUPFAM" id="SSF90073">
    <property type="entry name" value="GCM domain"/>
    <property type="match status" value="1"/>
</dbReference>
<dbReference type="InterPro" id="IPR043021">
    <property type="entry name" value="GCM_small"/>
</dbReference>
<reference evidence="8" key="1">
    <citation type="submission" date="2024-06" db="EMBL/GenBank/DDBJ databases">
        <authorList>
            <person name="Liu X."/>
            <person name="Lenzi L."/>
            <person name="Haldenby T S."/>
            <person name="Uol C."/>
        </authorList>
    </citation>
    <scope>NUCLEOTIDE SEQUENCE</scope>
</reference>
<organism evidence="8 9">
    <name type="scientific">Calicophoron daubneyi</name>
    <name type="common">Rumen fluke</name>
    <name type="synonym">Paramphistomum daubneyi</name>
    <dbReference type="NCBI Taxonomy" id="300641"/>
    <lineage>
        <taxon>Eukaryota</taxon>
        <taxon>Metazoa</taxon>
        <taxon>Spiralia</taxon>
        <taxon>Lophotrochozoa</taxon>
        <taxon>Platyhelminthes</taxon>
        <taxon>Trematoda</taxon>
        <taxon>Digenea</taxon>
        <taxon>Plagiorchiida</taxon>
        <taxon>Pronocephalata</taxon>
        <taxon>Paramphistomoidea</taxon>
        <taxon>Paramphistomidae</taxon>
        <taxon>Calicophoron</taxon>
    </lineage>
</organism>
<evidence type="ECO:0000256" key="5">
    <source>
        <dbReference type="ARBA" id="ARBA00023242"/>
    </source>
</evidence>
<dbReference type="GO" id="GO:0005634">
    <property type="term" value="C:nucleus"/>
    <property type="evidence" value="ECO:0007669"/>
    <property type="project" value="TreeGrafter"/>
</dbReference>
<keyword evidence="2" id="KW-0805">Transcription regulation</keyword>
<feature type="region of interest" description="Disordered" evidence="6">
    <location>
        <begin position="405"/>
        <end position="436"/>
    </location>
</feature>
<feature type="region of interest" description="Disordered" evidence="6">
    <location>
        <begin position="672"/>
        <end position="704"/>
    </location>
</feature>
<dbReference type="Proteomes" id="UP001497525">
    <property type="component" value="Unassembled WGS sequence"/>
</dbReference>
<keyword evidence="5" id="KW-0539">Nucleus</keyword>
<dbReference type="Pfam" id="PF03615">
    <property type="entry name" value="GCM"/>
    <property type="match status" value="1"/>
</dbReference>
<dbReference type="EMBL" id="CAXLJL010000434">
    <property type="protein sequence ID" value="CAL5137783.1"/>
    <property type="molecule type" value="Genomic_DNA"/>
</dbReference>
<keyword evidence="1" id="KW-0217">Developmental protein</keyword>
<evidence type="ECO:0000256" key="4">
    <source>
        <dbReference type="ARBA" id="ARBA00023163"/>
    </source>
</evidence>
<dbReference type="Gene3D" id="2.20.25.670">
    <property type="entry name" value="GCM domain, large subdomain"/>
    <property type="match status" value="1"/>
</dbReference>
<dbReference type="PANTHER" id="PTHR12414">
    <property type="entry name" value="GLIAL CELLS MISSING RELATED/GLIDE"/>
    <property type="match status" value="1"/>
</dbReference>
<feature type="compositionally biased region" description="Low complexity" evidence="6">
    <location>
        <begin position="691"/>
        <end position="704"/>
    </location>
</feature>
<comment type="caution">
    <text evidence="8">The sequence shown here is derived from an EMBL/GenBank/DDBJ whole genome shotgun (WGS) entry which is preliminary data.</text>
</comment>
<keyword evidence="4" id="KW-0804">Transcription</keyword>
<dbReference type="InterPro" id="IPR036115">
    <property type="entry name" value="GCM_dom_sf"/>
</dbReference>
<accession>A0AAV2TKF4</accession>
<dbReference type="InterPro" id="IPR043020">
    <property type="entry name" value="GCM_large"/>
</dbReference>
<gene>
    <name evidence="8" type="ORF">CDAUBV1_LOCUS12267</name>
</gene>
<feature type="compositionally biased region" description="Basic and acidic residues" evidence="6">
    <location>
        <begin position="425"/>
        <end position="436"/>
    </location>
</feature>
<evidence type="ECO:0000313" key="9">
    <source>
        <dbReference type="Proteomes" id="UP001497525"/>
    </source>
</evidence>